<comment type="caution">
    <text evidence="2">The sequence shown here is derived from an EMBL/GenBank/DDBJ whole genome shotgun (WGS) entry which is preliminary data.</text>
</comment>
<keyword evidence="3" id="KW-1185">Reference proteome</keyword>
<accession>A0ABU7IDX2</accession>
<protein>
    <submittedName>
        <fullName evidence="2">DUF6503 family protein</fullName>
    </submittedName>
</protein>
<dbReference type="EMBL" id="JAZDDF010000001">
    <property type="protein sequence ID" value="MEE1971140.1"/>
    <property type="molecule type" value="Genomic_DNA"/>
</dbReference>
<sequence length="245" mass="28612">MKSIQILKWFLPVLFFNILQSSAQEELTGPKLLEKAIAYHDPNGNWKSFKGKMAILMSTPDAETRRTQLELNLPGQYFKSSVRKGNYTVDYIIDKGECELLLNNSPVIADTYRDSLQITCERALKMKDYYTYLYGLPMKLKDPGTLIDPKVGKKSFKGKEYLVLKVKYDEEVGSDTWYFYFDPTNYKMEVYQFFHDESKNDGEYILLSEEITVNDIKMPKIRAWYYNTNDKYLGTDDLVKAYALD</sequence>
<name>A0ABU7IDX2_9FLAO</name>
<dbReference type="InterPro" id="IPR045444">
    <property type="entry name" value="DUF6503"/>
</dbReference>
<evidence type="ECO:0000313" key="3">
    <source>
        <dbReference type="Proteomes" id="UP001343698"/>
    </source>
</evidence>
<dbReference type="Pfam" id="PF20113">
    <property type="entry name" value="DUF6503"/>
    <property type="match status" value="1"/>
</dbReference>
<organism evidence="2 3">
    <name type="scientific">Maribacter flavus</name>
    <dbReference type="NCBI Taxonomy" id="1658664"/>
    <lineage>
        <taxon>Bacteria</taxon>
        <taxon>Pseudomonadati</taxon>
        <taxon>Bacteroidota</taxon>
        <taxon>Flavobacteriia</taxon>
        <taxon>Flavobacteriales</taxon>
        <taxon>Flavobacteriaceae</taxon>
        <taxon>Maribacter</taxon>
    </lineage>
</organism>
<feature type="chain" id="PRO_5046159163" evidence="1">
    <location>
        <begin position="24"/>
        <end position="245"/>
    </location>
</feature>
<evidence type="ECO:0000313" key="2">
    <source>
        <dbReference type="EMBL" id="MEE1971140.1"/>
    </source>
</evidence>
<gene>
    <name evidence="2" type="ORF">V1H85_01705</name>
</gene>
<proteinExistence type="predicted"/>
<dbReference type="Proteomes" id="UP001343698">
    <property type="component" value="Unassembled WGS sequence"/>
</dbReference>
<reference evidence="2 3" key="1">
    <citation type="submission" date="2024-01" db="EMBL/GenBank/DDBJ databases">
        <title>Maribacter spp. originated from different algae showed divergent polysaccharides utilization ability.</title>
        <authorList>
            <person name="Wang H."/>
            <person name="Wu Y."/>
        </authorList>
    </citation>
    <scope>NUCLEOTIDE SEQUENCE [LARGE SCALE GENOMIC DNA]</scope>
    <source>
        <strain evidence="2 3">KPT27_14</strain>
    </source>
</reference>
<dbReference type="RefSeq" id="WP_246160813.1">
    <property type="nucleotide sequence ID" value="NZ_JAZDDF010000001.1"/>
</dbReference>
<feature type="signal peptide" evidence="1">
    <location>
        <begin position="1"/>
        <end position="23"/>
    </location>
</feature>
<evidence type="ECO:0000256" key="1">
    <source>
        <dbReference type="SAM" id="SignalP"/>
    </source>
</evidence>
<keyword evidence="1" id="KW-0732">Signal</keyword>